<protein>
    <submittedName>
        <fullName evidence="2">Uncharacterized protein</fullName>
    </submittedName>
</protein>
<comment type="caution">
    <text evidence="2">The sequence shown here is derived from an EMBL/GenBank/DDBJ whole genome shotgun (WGS) entry which is preliminary data.</text>
</comment>
<evidence type="ECO:0000313" key="2">
    <source>
        <dbReference type="EMBL" id="KKK77156.1"/>
    </source>
</evidence>
<feature type="non-terminal residue" evidence="2">
    <location>
        <position position="1"/>
    </location>
</feature>
<feature type="region of interest" description="Disordered" evidence="1">
    <location>
        <begin position="1"/>
        <end position="22"/>
    </location>
</feature>
<organism evidence="2">
    <name type="scientific">marine sediment metagenome</name>
    <dbReference type="NCBI Taxonomy" id="412755"/>
    <lineage>
        <taxon>unclassified sequences</taxon>
        <taxon>metagenomes</taxon>
        <taxon>ecological metagenomes</taxon>
    </lineage>
</organism>
<accession>A0A0F9AXT6</accession>
<reference evidence="2" key="1">
    <citation type="journal article" date="2015" name="Nature">
        <title>Complex archaea that bridge the gap between prokaryotes and eukaryotes.</title>
        <authorList>
            <person name="Spang A."/>
            <person name="Saw J.H."/>
            <person name="Jorgensen S.L."/>
            <person name="Zaremba-Niedzwiedzka K."/>
            <person name="Martijn J."/>
            <person name="Lind A.E."/>
            <person name="van Eijk R."/>
            <person name="Schleper C."/>
            <person name="Guy L."/>
            <person name="Ettema T.J."/>
        </authorList>
    </citation>
    <scope>NUCLEOTIDE SEQUENCE</scope>
</reference>
<gene>
    <name evidence="2" type="ORF">LCGC14_2856400</name>
</gene>
<dbReference type="EMBL" id="LAZR01055089">
    <property type="protein sequence ID" value="KKK77156.1"/>
    <property type="molecule type" value="Genomic_DNA"/>
</dbReference>
<dbReference type="AlphaFoldDB" id="A0A0F9AXT6"/>
<proteinExistence type="predicted"/>
<name>A0A0F9AXT6_9ZZZZ</name>
<sequence length="22" mass="2220">IKGKQGRPVGIEPGAPEGSTLQ</sequence>
<evidence type="ECO:0000256" key="1">
    <source>
        <dbReference type="SAM" id="MobiDB-lite"/>
    </source>
</evidence>